<dbReference type="EMBL" id="JALHLE010000001">
    <property type="protein sequence ID" value="MCJ2177086.1"/>
    <property type="molecule type" value="Genomic_DNA"/>
</dbReference>
<proteinExistence type="predicted"/>
<evidence type="ECO:0000313" key="3">
    <source>
        <dbReference type="Proteomes" id="UP001162880"/>
    </source>
</evidence>
<keyword evidence="1" id="KW-0472">Membrane</keyword>
<comment type="caution">
    <text evidence="2">The sequence shown here is derived from an EMBL/GenBank/DDBJ whole genome shotgun (WGS) entry which is preliminary data.</text>
</comment>
<gene>
    <name evidence="2" type="ORF">MTR64_00775</name>
</gene>
<dbReference type="RefSeq" id="WP_243989810.1">
    <property type="nucleotide sequence ID" value="NZ_JALHLE010000001.1"/>
</dbReference>
<organism evidence="2 3">
    <name type="scientific">Novosphingobium album</name>
    <name type="common">ex Hu et al. 2023</name>
    <dbReference type="NCBI Taxonomy" id="2930093"/>
    <lineage>
        <taxon>Bacteria</taxon>
        <taxon>Pseudomonadati</taxon>
        <taxon>Pseudomonadota</taxon>
        <taxon>Alphaproteobacteria</taxon>
        <taxon>Sphingomonadales</taxon>
        <taxon>Sphingomonadaceae</taxon>
        <taxon>Novosphingobium</taxon>
    </lineage>
</organism>
<name>A0ABT0AW77_9SPHN</name>
<evidence type="ECO:0008006" key="4">
    <source>
        <dbReference type="Google" id="ProtNLM"/>
    </source>
</evidence>
<sequence>MAEQTVTTDSPAAPAPAVHTTVIRERQGGTMGILMALILLVAVIGAMYLFGMNSSNENAKNNAIAEAASDVGNAATKVGNAAEDAARNVKPN</sequence>
<evidence type="ECO:0000256" key="1">
    <source>
        <dbReference type="SAM" id="Phobius"/>
    </source>
</evidence>
<dbReference type="Proteomes" id="UP001162880">
    <property type="component" value="Unassembled WGS sequence"/>
</dbReference>
<protein>
    <recommendedName>
        <fullName evidence="4">Pilus assembly protein</fullName>
    </recommendedName>
</protein>
<evidence type="ECO:0000313" key="2">
    <source>
        <dbReference type="EMBL" id="MCJ2177086.1"/>
    </source>
</evidence>
<reference evidence="2" key="1">
    <citation type="submission" date="2022-03" db="EMBL/GenBank/DDBJ databases">
        <title>Identification of a novel bacterium isolated from mangrove sediments.</title>
        <authorList>
            <person name="Pan X."/>
        </authorList>
    </citation>
    <scope>NUCLEOTIDE SEQUENCE</scope>
    <source>
        <strain evidence="2">B2580</strain>
    </source>
</reference>
<keyword evidence="3" id="KW-1185">Reference proteome</keyword>
<accession>A0ABT0AW77</accession>
<keyword evidence="1" id="KW-0812">Transmembrane</keyword>
<keyword evidence="1" id="KW-1133">Transmembrane helix</keyword>
<feature type="transmembrane region" description="Helical" evidence="1">
    <location>
        <begin position="31"/>
        <end position="50"/>
    </location>
</feature>